<keyword evidence="2" id="KW-0472">Membrane</keyword>
<feature type="transmembrane region" description="Helical" evidence="2">
    <location>
        <begin position="12"/>
        <end position="31"/>
    </location>
</feature>
<proteinExistence type="predicted"/>
<dbReference type="InterPro" id="IPR045584">
    <property type="entry name" value="Pilin-like"/>
</dbReference>
<keyword evidence="2" id="KW-0812">Transmembrane</keyword>
<evidence type="ECO:0000313" key="5">
    <source>
        <dbReference type="Proteomes" id="UP000322214"/>
    </source>
</evidence>
<feature type="region of interest" description="Disordered" evidence="1">
    <location>
        <begin position="149"/>
        <end position="173"/>
    </location>
</feature>
<dbReference type="Proteomes" id="UP000322214">
    <property type="component" value="Chromosome"/>
</dbReference>
<evidence type="ECO:0000259" key="3">
    <source>
        <dbReference type="Pfam" id="PF07596"/>
    </source>
</evidence>
<evidence type="ECO:0000256" key="1">
    <source>
        <dbReference type="SAM" id="MobiDB-lite"/>
    </source>
</evidence>
<dbReference type="AlphaFoldDB" id="A0A5B9PQW0"/>
<dbReference type="Pfam" id="PF07596">
    <property type="entry name" value="SBP_bac_10"/>
    <property type="match status" value="1"/>
</dbReference>
<dbReference type="PROSITE" id="PS00409">
    <property type="entry name" value="PROKAR_NTER_METHYL"/>
    <property type="match status" value="1"/>
</dbReference>
<gene>
    <name evidence="4" type="primary">pilE1</name>
    <name evidence="4" type="ORF">MFFC18_47940</name>
</gene>
<keyword evidence="2" id="KW-1133">Transmembrane helix</keyword>
<name>A0A5B9PQW0_9BACT</name>
<dbReference type="Pfam" id="PF07963">
    <property type="entry name" value="N_methyl"/>
    <property type="match status" value="1"/>
</dbReference>
<sequence>MRKNVKQGFTLVELLVVIAIIGILIGMRLPAVQQVREAARRTQCANNLRQATSALLNHESAHMEFPEGNNNPMSPIGHSFWCEAMPFFEQNNLAAMYDLNASGWTGGADYGSRPNGAALRDRTIPLLLCPASAMPVFALGAYGSDTEVEGNWPSDDIEAPTGMPPVTQESQAL</sequence>
<protein>
    <submittedName>
        <fullName evidence="4">Fimbrial protein</fullName>
    </submittedName>
</protein>
<dbReference type="EMBL" id="CP042912">
    <property type="protein sequence ID" value="QEG24871.1"/>
    <property type="molecule type" value="Genomic_DNA"/>
</dbReference>
<dbReference type="InterPro" id="IPR012902">
    <property type="entry name" value="N_methyl_site"/>
</dbReference>
<evidence type="ECO:0000256" key="2">
    <source>
        <dbReference type="SAM" id="Phobius"/>
    </source>
</evidence>
<dbReference type="KEGG" id="mff:MFFC18_47940"/>
<dbReference type="OrthoDB" id="292195at2"/>
<evidence type="ECO:0000313" key="4">
    <source>
        <dbReference type="EMBL" id="QEG24871.1"/>
    </source>
</evidence>
<organism evidence="4 5">
    <name type="scientific">Mariniblastus fucicola</name>
    <dbReference type="NCBI Taxonomy" id="980251"/>
    <lineage>
        <taxon>Bacteria</taxon>
        <taxon>Pseudomonadati</taxon>
        <taxon>Planctomycetota</taxon>
        <taxon>Planctomycetia</taxon>
        <taxon>Pirellulales</taxon>
        <taxon>Pirellulaceae</taxon>
        <taxon>Mariniblastus</taxon>
    </lineage>
</organism>
<dbReference type="InterPro" id="IPR011453">
    <property type="entry name" value="DUF1559"/>
</dbReference>
<reference evidence="4 5" key="1">
    <citation type="submission" date="2019-08" db="EMBL/GenBank/DDBJ databases">
        <title>Deep-cultivation of Planctomycetes and their phenomic and genomic characterization uncovers novel biology.</title>
        <authorList>
            <person name="Wiegand S."/>
            <person name="Jogler M."/>
            <person name="Boedeker C."/>
            <person name="Pinto D."/>
            <person name="Vollmers J."/>
            <person name="Rivas-Marin E."/>
            <person name="Kohn T."/>
            <person name="Peeters S.H."/>
            <person name="Heuer A."/>
            <person name="Rast P."/>
            <person name="Oberbeckmann S."/>
            <person name="Bunk B."/>
            <person name="Jeske O."/>
            <person name="Meyerdierks A."/>
            <person name="Storesund J.E."/>
            <person name="Kallscheuer N."/>
            <person name="Luecker S."/>
            <person name="Lage O.M."/>
            <person name="Pohl T."/>
            <person name="Merkel B.J."/>
            <person name="Hornburger P."/>
            <person name="Mueller R.-W."/>
            <person name="Bruemmer F."/>
            <person name="Labrenz M."/>
            <person name="Spormann A.M."/>
            <person name="Op den Camp H."/>
            <person name="Overmann J."/>
            <person name="Amann R."/>
            <person name="Jetten M.S.M."/>
            <person name="Mascher T."/>
            <person name="Medema M.H."/>
            <person name="Devos D.P."/>
            <person name="Kaster A.-K."/>
            <person name="Ovreas L."/>
            <person name="Rohde M."/>
            <person name="Galperin M.Y."/>
            <person name="Jogler C."/>
        </authorList>
    </citation>
    <scope>NUCLEOTIDE SEQUENCE [LARGE SCALE GENOMIC DNA]</scope>
    <source>
        <strain evidence="4 5">FC18</strain>
    </source>
</reference>
<dbReference type="NCBIfam" id="TIGR02532">
    <property type="entry name" value="IV_pilin_GFxxxE"/>
    <property type="match status" value="1"/>
</dbReference>
<feature type="domain" description="DUF1559" evidence="3">
    <location>
        <begin position="33"/>
        <end position="138"/>
    </location>
</feature>
<dbReference type="STRING" id="980251.GCA_001642875_01683"/>
<dbReference type="SUPFAM" id="SSF54523">
    <property type="entry name" value="Pili subunits"/>
    <property type="match status" value="1"/>
</dbReference>
<dbReference type="PANTHER" id="PTHR30093">
    <property type="entry name" value="GENERAL SECRETION PATHWAY PROTEIN G"/>
    <property type="match status" value="1"/>
</dbReference>
<dbReference type="Gene3D" id="3.30.700.10">
    <property type="entry name" value="Glycoprotein, Type 4 Pilin"/>
    <property type="match status" value="1"/>
</dbReference>
<keyword evidence="5" id="KW-1185">Reference proteome</keyword>
<dbReference type="PANTHER" id="PTHR30093:SF2">
    <property type="entry name" value="TYPE II SECRETION SYSTEM PROTEIN H"/>
    <property type="match status" value="1"/>
</dbReference>
<dbReference type="RefSeq" id="WP_075084474.1">
    <property type="nucleotide sequence ID" value="NZ_CP042912.1"/>
</dbReference>
<accession>A0A5B9PQW0</accession>